<comment type="similarity">
    <text evidence="2">Belongs to the ABC transporter superfamily.</text>
</comment>
<keyword evidence="4" id="KW-1003">Cell membrane</keyword>
<evidence type="ECO:0000256" key="3">
    <source>
        <dbReference type="ARBA" id="ARBA00022448"/>
    </source>
</evidence>
<organism evidence="9 10">
    <name type="scientific">Shewanella submarina</name>
    <dbReference type="NCBI Taxonomy" id="2016376"/>
    <lineage>
        <taxon>Bacteria</taxon>
        <taxon>Pseudomonadati</taxon>
        <taxon>Pseudomonadota</taxon>
        <taxon>Gammaproteobacteria</taxon>
        <taxon>Alteromonadales</taxon>
        <taxon>Shewanellaceae</taxon>
        <taxon>Shewanella</taxon>
    </lineage>
</organism>
<dbReference type="InterPro" id="IPR003593">
    <property type="entry name" value="AAA+_ATPase"/>
</dbReference>
<evidence type="ECO:0000256" key="6">
    <source>
        <dbReference type="ARBA" id="ARBA00022840"/>
    </source>
</evidence>
<reference evidence="10" key="1">
    <citation type="journal article" date="2019" name="Int. J. Syst. Evol. Microbiol.">
        <title>The Global Catalogue of Microorganisms (GCM) 10K type strain sequencing project: providing services to taxonomists for standard genome sequencing and annotation.</title>
        <authorList>
            <consortium name="The Broad Institute Genomics Platform"/>
            <consortium name="The Broad Institute Genome Sequencing Center for Infectious Disease"/>
            <person name="Wu L."/>
            <person name="Ma J."/>
        </authorList>
    </citation>
    <scope>NUCLEOTIDE SEQUENCE [LARGE SCALE GENOMIC DNA]</scope>
    <source>
        <strain evidence="10">KCTC 52277</strain>
    </source>
</reference>
<evidence type="ECO:0000256" key="2">
    <source>
        <dbReference type="ARBA" id="ARBA00005417"/>
    </source>
</evidence>
<dbReference type="SUPFAM" id="SSF52540">
    <property type="entry name" value="P-loop containing nucleoside triphosphate hydrolases"/>
    <property type="match status" value="1"/>
</dbReference>
<keyword evidence="7" id="KW-0472">Membrane</keyword>
<keyword evidence="5" id="KW-0547">Nucleotide-binding</keyword>
<dbReference type="EMBL" id="JBHRTD010000017">
    <property type="protein sequence ID" value="MFC3139456.1"/>
    <property type="molecule type" value="Genomic_DNA"/>
</dbReference>
<keyword evidence="6 9" id="KW-0067">ATP-binding</keyword>
<dbReference type="SMART" id="SM00382">
    <property type="entry name" value="AAA"/>
    <property type="match status" value="1"/>
</dbReference>
<dbReference type="InterPro" id="IPR050388">
    <property type="entry name" value="ABC_Ni/Peptide_Import"/>
</dbReference>
<sequence>MLRAIESEAYTANAESLGVIHHSGEVLIHPMSFSIARGELVGLIGASGSGKSVLANALMGTVPEGFSLCGRVVIPKDEVALAAQSGSVLDPLRSVLQLLRRRQKDDQHLGQCREVVDSFGHCMPHELSGGMAKRVLLAQAKVQGRAFLLADEPCCGLDSVASANLYSELRQMADKGAGVLVISHNLRELSEVADRLLVMDDGKLIESLTPDHLKQGLGSPQSRALWQALPENWERQNARVA</sequence>
<dbReference type="GO" id="GO:0005524">
    <property type="term" value="F:ATP binding"/>
    <property type="evidence" value="ECO:0007669"/>
    <property type="project" value="UniProtKB-KW"/>
</dbReference>
<accession>A0ABV7GG48</accession>
<evidence type="ECO:0000256" key="4">
    <source>
        <dbReference type="ARBA" id="ARBA00022475"/>
    </source>
</evidence>
<evidence type="ECO:0000256" key="1">
    <source>
        <dbReference type="ARBA" id="ARBA00004417"/>
    </source>
</evidence>
<dbReference type="Gene3D" id="3.40.50.300">
    <property type="entry name" value="P-loop containing nucleotide triphosphate hydrolases"/>
    <property type="match status" value="1"/>
</dbReference>
<evidence type="ECO:0000256" key="7">
    <source>
        <dbReference type="ARBA" id="ARBA00023136"/>
    </source>
</evidence>
<comment type="caution">
    <text evidence="9">The sequence shown here is derived from an EMBL/GenBank/DDBJ whole genome shotgun (WGS) entry which is preliminary data.</text>
</comment>
<protein>
    <submittedName>
        <fullName evidence="9">ATP-binding cassette domain-containing protein</fullName>
    </submittedName>
</protein>
<comment type="subcellular location">
    <subcellularLocation>
        <location evidence="1">Cell inner membrane</location>
        <topology evidence="1">Peripheral membrane protein</topology>
    </subcellularLocation>
</comment>
<name>A0ABV7GG48_9GAMM</name>
<dbReference type="RefSeq" id="WP_248937208.1">
    <property type="nucleotide sequence ID" value="NZ_JAKILF010000007.1"/>
</dbReference>
<feature type="domain" description="ABC transporter" evidence="8">
    <location>
        <begin position="12"/>
        <end position="226"/>
    </location>
</feature>
<evidence type="ECO:0000256" key="5">
    <source>
        <dbReference type="ARBA" id="ARBA00022741"/>
    </source>
</evidence>
<dbReference type="PROSITE" id="PS50893">
    <property type="entry name" value="ABC_TRANSPORTER_2"/>
    <property type="match status" value="1"/>
</dbReference>
<evidence type="ECO:0000313" key="10">
    <source>
        <dbReference type="Proteomes" id="UP001595621"/>
    </source>
</evidence>
<dbReference type="Pfam" id="PF00005">
    <property type="entry name" value="ABC_tran"/>
    <property type="match status" value="1"/>
</dbReference>
<gene>
    <name evidence="9" type="ORF">ACFOE0_14870</name>
</gene>
<dbReference type="Proteomes" id="UP001595621">
    <property type="component" value="Unassembled WGS sequence"/>
</dbReference>
<keyword evidence="10" id="KW-1185">Reference proteome</keyword>
<dbReference type="InterPro" id="IPR027417">
    <property type="entry name" value="P-loop_NTPase"/>
</dbReference>
<proteinExistence type="inferred from homology"/>
<dbReference type="InterPro" id="IPR003439">
    <property type="entry name" value="ABC_transporter-like_ATP-bd"/>
</dbReference>
<evidence type="ECO:0000313" key="9">
    <source>
        <dbReference type="EMBL" id="MFC3139456.1"/>
    </source>
</evidence>
<keyword evidence="3" id="KW-0813">Transport</keyword>
<dbReference type="PANTHER" id="PTHR43297">
    <property type="entry name" value="OLIGOPEPTIDE TRANSPORT ATP-BINDING PROTEIN APPD"/>
    <property type="match status" value="1"/>
</dbReference>
<dbReference type="PANTHER" id="PTHR43297:SF11">
    <property type="entry name" value="ATPASE COMPONENT OF ABC-TYPE TRANSPORT SYSTEM"/>
    <property type="match status" value="1"/>
</dbReference>
<evidence type="ECO:0000259" key="8">
    <source>
        <dbReference type="PROSITE" id="PS50893"/>
    </source>
</evidence>